<evidence type="ECO:0000259" key="6">
    <source>
        <dbReference type="PROSITE" id="PS50262"/>
    </source>
</evidence>
<name>A0A6J8B1Q2_MYTCO</name>
<feature type="transmembrane region" description="Helical" evidence="5">
    <location>
        <begin position="56"/>
        <end position="81"/>
    </location>
</feature>
<feature type="transmembrane region" description="Helical" evidence="5">
    <location>
        <begin position="153"/>
        <end position="176"/>
    </location>
</feature>
<dbReference type="InterPro" id="IPR052954">
    <property type="entry name" value="GPCR-Ligand_Int"/>
</dbReference>
<dbReference type="Pfam" id="PF00001">
    <property type="entry name" value="7tm_1"/>
    <property type="match status" value="1"/>
</dbReference>
<dbReference type="PRINTS" id="PR00237">
    <property type="entry name" value="GPCRRHODOPSN"/>
</dbReference>
<dbReference type="PANTHER" id="PTHR46641">
    <property type="entry name" value="FMRFAMIDE RECEPTOR-RELATED"/>
    <property type="match status" value="1"/>
</dbReference>
<dbReference type="EMBL" id="CACVKT020002309">
    <property type="protein sequence ID" value="CAC5377331.1"/>
    <property type="molecule type" value="Genomic_DNA"/>
</dbReference>
<evidence type="ECO:0000256" key="5">
    <source>
        <dbReference type="SAM" id="Phobius"/>
    </source>
</evidence>
<accession>A0A6J8B1Q2</accession>
<keyword evidence="4 5" id="KW-0472">Membrane</keyword>
<proteinExistence type="predicted"/>
<feature type="transmembrane region" description="Helical" evidence="5">
    <location>
        <begin position="102"/>
        <end position="122"/>
    </location>
</feature>
<dbReference type="InterPro" id="IPR000276">
    <property type="entry name" value="GPCR_Rhodpsn"/>
</dbReference>
<feature type="transmembrane region" description="Helical" evidence="5">
    <location>
        <begin position="20"/>
        <end position="36"/>
    </location>
</feature>
<evidence type="ECO:0000256" key="1">
    <source>
        <dbReference type="ARBA" id="ARBA00004370"/>
    </source>
</evidence>
<evidence type="ECO:0000256" key="4">
    <source>
        <dbReference type="ARBA" id="ARBA00023136"/>
    </source>
</evidence>
<dbReference type="CDD" id="cd14978">
    <property type="entry name" value="7tmA_FMRFamide_R-like"/>
    <property type="match status" value="1"/>
</dbReference>
<dbReference type="PANTHER" id="PTHR46641:SF2">
    <property type="entry name" value="FMRFAMIDE RECEPTOR"/>
    <property type="match status" value="1"/>
</dbReference>
<dbReference type="AlphaFoldDB" id="A0A6J8B1Q2"/>
<dbReference type="GO" id="GO:0016020">
    <property type="term" value="C:membrane"/>
    <property type="evidence" value="ECO:0007669"/>
    <property type="project" value="UniProtKB-SubCell"/>
</dbReference>
<feature type="transmembrane region" description="Helical" evidence="5">
    <location>
        <begin position="205"/>
        <end position="232"/>
    </location>
</feature>
<dbReference type="InterPro" id="IPR017452">
    <property type="entry name" value="GPCR_Rhodpsn_7TM"/>
</dbReference>
<sequence>MLSMIVWNRKSLRSSTGTYLIAQAAADMSVLIFFFFTDSLAMMDPDIKKDNSYGMFYSYVGYPIFFLAIIISIWMTVGVTVDRYIQVCWISYSKSMCNHKRSLSGIGIISLLCFIINIPHFFTYEPIHERNSTDDAYAMTEFGKGHGSQSYEFWVHCMFLVLVPWVTIFCLNVMIIKQVLKTGAKMSDRKSVYAKEKTRRAENQLTTLLLTVTFTFLVLIALQCITQCFFMLKPKTVNFELVNEAFAVAKLGVIINSSINFFLYCLSGRRFRKELFSIMGWQFTFGDHSDLSSERSGSGSESKTSRM</sequence>
<dbReference type="GO" id="GO:0004930">
    <property type="term" value="F:G protein-coupled receptor activity"/>
    <property type="evidence" value="ECO:0007669"/>
    <property type="project" value="InterPro"/>
</dbReference>
<dbReference type="SUPFAM" id="SSF81321">
    <property type="entry name" value="Family A G protein-coupled receptor-like"/>
    <property type="match status" value="1"/>
</dbReference>
<feature type="domain" description="G-protein coupled receptors family 1 profile" evidence="6">
    <location>
        <begin position="1"/>
        <end position="264"/>
    </location>
</feature>
<reference evidence="7 8" key="1">
    <citation type="submission" date="2020-06" db="EMBL/GenBank/DDBJ databases">
        <authorList>
            <person name="Li R."/>
            <person name="Bekaert M."/>
        </authorList>
    </citation>
    <scope>NUCLEOTIDE SEQUENCE [LARGE SCALE GENOMIC DNA]</scope>
    <source>
        <strain evidence="8">wild</strain>
    </source>
</reference>
<keyword evidence="8" id="KW-1185">Reference proteome</keyword>
<keyword evidence="3 5" id="KW-1133">Transmembrane helix</keyword>
<organism evidence="7 8">
    <name type="scientific">Mytilus coruscus</name>
    <name type="common">Sea mussel</name>
    <dbReference type="NCBI Taxonomy" id="42192"/>
    <lineage>
        <taxon>Eukaryota</taxon>
        <taxon>Metazoa</taxon>
        <taxon>Spiralia</taxon>
        <taxon>Lophotrochozoa</taxon>
        <taxon>Mollusca</taxon>
        <taxon>Bivalvia</taxon>
        <taxon>Autobranchia</taxon>
        <taxon>Pteriomorphia</taxon>
        <taxon>Mytilida</taxon>
        <taxon>Mytiloidea</taxon>
        <taxon>Mytilidae</taxon>
        <taxon>Mytilinae</taxon>
        <taxon>Mytilus</taxon>
    </lineage>
</organism>
<gene>
    <name evidence="7" type="ORF">MCOR_13651</name>
</gene>
<feature type="transmembrane region" description="Helical" evidence="5">
    <location>
        <begin position="244"/>
        <end position="266"/>
    </location>
</feature>
<evidence type="ECO:0000256" key="3">
    <source>
        <dbReference type="ARBA" id="ARBA00022989"/>
    </source>
</evidence>
<dbReference type="OrthoDB" id="10011262at2759"/>
<keyword evidence="2 5" id="KW-0812">Transmembrane</keyword>
<evidence type="ECO:0000313" key="8">
    <source>
        <dbReference type="Proteomes" id="UP000507470"/>
    </source>
</evidence>
<protein>
    <submittedName>
        <fullName evidence="7">GPR139</fullName>
    </submittedName>
</protein>
<dbReference type="Proteomes" id="UP000507470">
    <property type="component" value="Unassembled WGS sequence"/>
</dbReference>
<evidence type="ECO:0000313" key="7">
    <source>
        <dbReference type="EMBL" id="CAC5377331.1"/>
    </source>
</evidence>
<evidence type="ECO:0000256" key="2">
    <source>
        <dbReference type="ARBA" id="ARBA00022692"/>
    </source>
</evidence>
<dbReference type="PROSITE" id="PS50262">
    <property type="entry name" value="G_PROTEIN_RECEP_F1_2"/>
    <property type="match status" value="1"/>
</dbReference>
<dbReference type="Gene3D" id="1.20.1070.10">
    <property type="entry name" value="Rhodopsin 7-helix transmembrane proteins"/>
    <property type="match status" value="1"/>
</dbReference>
<comment type="subcellular location">
    <subcellularLocation>
        <location evidence="1">Membrane</location>
    </subcellularLocation>
</comment>